<sequence length="105" mass="11445">MAETKVERRVGRLARQMNAFAKKHGGADAGVEYLGRRGARVVLVGQDGEWGDVVAPTYEQARAAVRAADVTVHDELGGDIAARMRTGRYEWHRMAGIQIGGRPNT</sequence>
<comment type="caution">
    <text evidence="1">The sequence shown here is derived from an EMBL/GenBank/DDBJ whole genome shotgun (WGS) entry which is preliminary data.</text>
</comment>
<keyword evidence="2" id="KW-1185">Reference proteome</keyword>
<reference evidence="1" key="1">
    <citation type="submission" date="2021-06" db="EMBL/GenBank/DDBJ databases">
        <authorList>
            <person name="Arsene-Ploetze F."/>
        </authorList>
    </citation>
    <scope>NUCLEOTIDE SEQUENCE</scope>
    <source>
        <strain evidence="1">SBRY1</strain>
    </source>
</reference>
<organism evidence="1 2">
    <name type="scientific">Actinacidiphila bryophytorum</name>
    <dbReference type="NCBI Taxonomy" id="1436133"/>
    <lineage>
        <taxon>Bacteria</taxon>
        <taxon>Bacillati</taxon>
        <taxon>Actinomycetota</taxon>
        <taxon>Actinomycetes</taxon>
        <taxon>Kitasatosporales</taxon>
        <taxon>Streptomycetaceae</taxon>
        <taxon>Actinacidiphila</taxon>
    </lineage>
</organism>
<evidence type="ECO:0000313" key="2">
    <source>
        <dbReference type="Proteomes" id="UP001153328"/>
    </source>
</evidence>
<protein>
    <submittedName>
        <fullName evidence="1">Uncharacterized protein</fullName>
    </submittedName>
</protein>
<dbReference type="RefSeq" id="WP_205044145.1">
    <property type="nucleotide sequence ID" value="NZ_CAJVAX010000012.1"/>
</dbReference>
<proteinExistence type="predicted"/>
<name>A0A9W4E7M2_9ACTN</name>
<gene>
    <name evidence="1" type="ORF">SBRY_21013</name>
</gene>
<accession>A0A9W4E7M2</accession>
<evidence type="ECO:0000313" key="1">
    <source>
        <dbReference type="EMBL" id="CAG7633797.1"/>
    </source>
</evidence>
<dbReference type="EMBL" id="CAJVAX010000012">
    <property type="protein sequence ID" value="CAG7633797.1"/>
    <property type="molecule type" value="Genomic_DNA"/>
</dbReference>
<dbReference type="Proteomes" id="UP001153328">
    <property type="component" value="Unassembled WGS sequence"/>
</dbReference>
<dbReference type="AlphaFoldDB" id="A0A9W4E7M2"/>